<dbReference type="Proteomes" id="UP000030671">
    <property type="component" value="Unassembled WGS sequence"/>
</dbReference>
<name>W4JT78_HETIT</name>
<dbReference type="GeneID" id="20671375"/>
<gene>
    <name evidence="2" type="ORF">HETIRDRAFT_327946</name>
</gene>
<evidence type="ECO:0000256" key="1">
    <source>
        <dbReference type="SAM" id="Phobius"/>
    </source>
</evidence>
<keyword evidence="1" id="KW-1133">Transmembrane helix</keyword>
<evidence type="ECO:0000313" key="3">
    <source>
        <dbReference type="Proteomes" id="UP000030671"/>
    </source>
</evidence>
<dbReference type="AlphaFoldDB" id="W4JT78"/>
<organism evidence="2 3">
    <name type="scientific">Heterobasidion irregulare (strain TC 32-1)</name>
    <dbReference type="NCBI Taxonomy" id="747525"/>
    <lineage>
        <taxon>Eukaryota</taxon>
        <taxon>Fungi</taxon>
        <taxon>Dikarya</taxon>
        <taxon>Basidiomycota</taxon>
        <taxon>Agaricomycotina</taxon>
        <taxon>Agaricomycetes</taxon>
        <taxon>Russulales</taxon>
        <taxon>Bondarzewiaceae</taxon>
        <taxon>Heterobasidion</taxon>
        <taxon>Heterobasidion annosum species complex</taxon>
    </lineage>
</organism>
<reference evidence="2 3" key="1">
    <citation type="journal article" date="2012" name="New Phytol.">
        <title>Insight into trade-off between wood decay and parasitism from the genome of a fungal forest pathogen.</title>
        <authorList>
            <person name="Olson A."/>
            <person name="Aerts A."/>
            <person name="Asiegbu F."/>
            <person name="Belbahri L."/>
            <person name="Bouzid O."/>
            <person name="Broberg A."/>
            <person name="Canback B."/>
            <person name="Coutinho P.M."/>
            <person name="Cullen D."/>
            <person name="Dalman K."/>
            <person name="Deflorio G."/>
            <person name="van Diepen L.T."/>
            <person name="Dunand C."/>
            <person name="Duplessis S."/>
            <person name="Durling M."/>
            <person name="Gonthier P."/>
            <person name="Grimwood J."/>
            <person name="Fossdal C.G."/>
            <person name="Hansson D."/>
            <person name="Henrissat B."/>
            <person name="Hietala A."/>
            <person name="Himmelstrand K."/>
            <person name="Hoffmeister D."/>
            <person name="Hogberg N."/>
            <person name="James T.Y."/>
            <person name="Karlsson M."/>
            <person name="Kohler A."/>
            <person name="Kues U."/>
            <person name="Lee Y.H."/>
            <person name="Lin Y.C."/>
            <person name="Lind M."/>
            <person name="Lindquist E."/>
            <person name="Lombard V."/>
            <person name="Lucas S."/>
            <person name="Lunden K."/>
            <person name="Morin E."/>
            <person name="Murat C."/>
            <person name="Park J."/>
            <person name="Raffaello T."/>
            <person name="Rouze P."/>
            <person name="Salamov A."/>
            <person name="Schmutz J."/>
            <person name="Solheim H."/>
            <person name="Stahlberg J."/>
            <person name="Velez H."/>
            <person name="de Vries R.P."/>
            <person name="Wiebenga A."/>
            <person name="Woodward S."/>
            <person name="Yakovlev I."/>
            <person name="Garbelotto M."/>
            <person name="Martin F."/>
            <person name="Grigoriev I.V."/>
            <person name="Stenlid J."/>
        </authorList>
    </citation>
    <scope>NUCLEOTIDE SEQUENCE [LARGE SCALE GENOMIC DNA]</scope>
    <source>
        <strain evidence="2 3">TC 32-1</strain>
    </source>
</reference>
<dbReference type="InParanoid" id="W4JT78"/>
<keyword evidence="1" id="KW-0812">Transmembrane</keyword>
<protein>
    <submittedName>
        <fullName evidence="2">Uncharacterized protein</fullName>
    </submittedName>
</protein>
<dbReference type="EMBL" id="KI925464">
    <property type="protein sequence ID" value="ETW76767.1"/>
    <property type="molecule type" value="Genomic_DNA"/>
</dbReference>
<dbReference type="RefSeq" id="XP_009551639.1">
    <property type="nucleotide sequence ID" value="XM_009553344.1"/>
</dbReference>
<dbReference type="KEGG" id="hir:HETIRDRAFT_327946"/>
<keyword evidence="3" id="KW-1185">Reference proteome</keyword>
<sequence length="86" mass="9488">MHAHLWTSDTRIDITLYCLSLLFLIPCFSLLSPQSRCIPSLALITVVGRVATLVPTMSRLTITAEQARTDANLFSPGAFVLTRRAI</sequence>
<proteinExistence type="predicted"/>
<feature type="transmembrane region" description="Helical" evidence="1">
    <location>
        <begin position="14"/>
        <end position="31"/>
    </location>
</feature>
<evidence type="ECO:0000313" key="2">
    <source>
        <dbReference type="EMBL" id="ETW76767.1"/>
    </source>
</evidence>
<dbReference type="HOGENOM" id="CLU_2498145_0_0_1"/>
<accession>W4JT78</accession>
<keyword evidence="1" id="KW-0472">Membrane</keyword>